<dbReference type="RefSeq" id="WP_179772204.1">
    <property type="nucleotide sequence ID" value="NZ_JACCFK010000001.1"/>
</dbReference>
<accession>A0A853AZ14</accession>
<keyword evidence="1" id="KW-0812">Transmembrane</keyword>
<keyword evidence="1" id="KW-0472">Membrane</keyword>
<evidence type="ECO:0000256" key="1">
    <source>
        <dbReference type="SAM" id="Phobius"/>
    </source>
</evidence>
<keyword evidence="3" id="KW-1185">Reference proteome</keyword>
<organism evidence="2 3">
    <name type="scientific">Amycolatopsis endophytica</name>
    <dbReference type="NCBI Taxonomy" id="860233"/>
    <lineage>
        <taxon>Bacteria</taxon>
        <taxon>Bacillati</taxon>
        <taxon>Actinomycetota</taxon>
        <taxon>Actinomycetes</taxon>
        <taxon>Pseudonocardiales</taxon>
        <taxon>Pseudonocardiaceae</taxon>
        <taxon>Amycolatopsis</taxon>
    </lineage>
</organism>
<comment type="caution">
    <text evidence="2">The sequence shown here is derived from an EMBL/GenBank/DDBJ whole genome shotgun (WGS) entry which is preliminary data.</text>
</comment>
<dbReference type="EMBL" id="JACCFK010000001">
    <property type="protein sequence ID" value="NYI87879.1"/>
    <property type="molecule type" value="Genomic_DNA"/>
</dbReference>
<dbReference type="AlphaFoldDB" id="A0A853AZ14"/>
<protein>
    <submittedName>
        <fullName evidence="2">Uncharacterized protein</fullName>
    </submittedName>
</protein>
<reference evidence="2 3" key="1">
    <citation type="submission" date="2020-07" db="EMBL/GenBank/DDBJ databases">
        <title>Sequencing the genomes of 1000 actinobacteria strains.</title>
        <authorList>
            <person name="Klenk H.-P."/>
        </authorList>
    </citation>
    <scope>NUCLEOTIDE SEQUENCE [LARGE SCALE GENOMIC DNA]</scope>
    <source>
        <strain evidence="2 3">DSM 104006</strain>
    </source>
</reference>
<keyword evidence="1" id="KW-1133">Transmembrane helix</keyword>
<gene>
    <name evidence="2" type="ORF">HNR02_001202</name>
</gene>
<dbReference type="Proteomes" id="UP000549616">
    <property type="component" value="Unassembled WGS sequence"/>
</dbReference>
<evidence type="ECO:0000313" key="3">
    <source>
        <dbReference type="Proteomes" id="UP000549616"/>
    </source>
</evidence>
<sequence length="84" mass="9302">MSMFEVLRTFGTKALVKFAAAVGLFLVLHLVRIVPVLIATVIEVSMRRLDAFIVDQASRAPSGPVNQFFAHPNPTREEAVHVRT</sequence>
<proteinExistence type="predicted"/>
<feature type="transmembrane region" description="Helical" evidence="1">
    <location>
        <begin position="20"/>
        <end position="42"/>
    </location>
</feature>
<evidence type="ECO:0000313" key="2">
    <source>
        <dbReference type="EMBL" id="NYI87879.1"/>
    </source>
</evidence>
<name>A0A853AZ14_9PSEU</name>